<gene>
    <name evidence="9" type="ORF">DN820_11330</name>
</gene>
<dbReference type="CDD" id="cd00609">
    <property type="entry name" value="AAT_like"/>
    <property type="match status" value="1"/>
</dbReference>
<evidence type="ECO:0000256" key="2">
    <source>
        <dbReference type="ARBA" id="ARBA00005011"/>
    </source>
</evidence>
<dbReference type="InterPro" id="IPR015421">
    <property type="entry name" value="PyrdxlP-dep_Trfase_major"/>
</dbReference>
<protein>
    <recommendedName>
        <fullName evidence="7">Aminotransferase</fullName>
        <ecNumber evidence="7">2.6.1.-</ecNumber>
    </recommendedName>
</protein>
<keyword evidence="5" id="KW-0663">Pyridoxal phosphate</keyword>
<evidence type="ECO:0000256" key="3">
    <source>
        <dbReference type="ARBA" id="ARBA00022576"/>
    </source>
</evidence>
<dbReference type="GO" id="GO:0004400">
    <property type="term" value="F:histidinol-phosphate transaminase activity"/>
    <property type="evidence" value="ECO:0007669"/>
    <property type="project" value="UniProtKB-EC"/>
</dbReference>
<comment type="pathway">
    <text evidence="2">Amino-acid biosynthesis; L-histidine biosynthesis; L-histidine from 5-phospho-alpha-D-ribose 1-diphosphate: step 7/9.</text>
</comment>
<evidence type="ECO:0000259" key="8">
    <source>
        <dbReference type="Pfam" id="PF00155"/>
    </source>
</evidence>
<evidence type="ECO:0000256" key="4">
    <source>
        <dbReference type="ARBA" id="ARBA00022679"/>
    </source>
</evidence>
<dbReference type="InterPro" id="IPR004838">
    <property type="entry name" value="NHTrfase_class1_PyrdxlP-BS"/>
</dbReference>
<dbReference type="EMBL" id="QLAG01000012">
    <property type="protein sequence ID" value="TLX63389.1"/>
    <property type="molecule type" value="Genomic_DNA"/>
</dbReference>
<evidence type="ECO:0000313" key="10">
    <source>
        <dbReference type="Proteomes" id="UP000306753"/>
    </source>
</evidence>
<keyword evidence="4 7" id="KW-0808">Transferase</keyword>
<dbReference type="SUPFAM" id="SSF53383">
    <property type="entry name" value="PLP-dependent transferases"/>
    <property type="match status" value="1"/>
</dbReference>
<dbReference type="GO" id="GO:0030170">
    <property type="term" value="F:pyridoxal phosphate binding"/>
    <property type="evidence" value="ECO:0007669"/>
    <property type="project" value="InterPro"/>
</dbReference>
<keyword evidence="10" id="KW-1185">Reference proteome</keyword>
<comment type="catalytic activity">
    <reaction evidence="6">
        <text>L-histidinol phosphate + 2-oxoglutarate = 3-(imidazol-4-yl)-2-oxopropyl phosphate + L-glutamate</text>
        <dbReference type="Rhea" id="RHEA:23744"/>
        <dbReference type="ChEBI" id="CHEBI:16810"/>
        <dbReference type="ChEBI" id="CHEBI:29985"/>
        <dbReference type="ChEBI" id="CHEBI:57766"/>
        <dbReference type="ChEBI" id="CHEBI:57980"/>
        <dbReference type="EC" id="2.6.1.9"/>
    </reaction>
</comment>
<dbReference type="PANTHER" id="PTHR42885:SF2">
    <property type="entry name" value="HISTIDINOL-PHOSPHATE AMINOTRANSFERASE"/>
    <property type="match status" value="1"/>
</dbReference>
<dbReference type="AlphaFoldDB" id="A0A5R9QE26"/>
<comment type="caution">
    <text evidence="9">The sequence shown here is derived from an EMBL/GenBank/DDBJ whole genome shotgun (WGS) entry which is preliminary data.</text>
</comment>
<comment type="similarity">
    <text evidence="7">Belongs to the class-I pyridoxal-phosphate-dependent aminotransferase family.</text>
</comment>
<dbReference type="Gene3D" id="3.40.640.10">
    <property type="entry name" value="Type I PLP-dependent aspartate aminotransferase-like (Major domain)"/>
    <property type="match status" value="1"/>
</dbReference>
<evidence type="ECO:0000313" key="9">
    <source>
        <dbReference type="EMBL" id="TLX63389.1"/>
    </source>
</evidence>
<dbReference type="InterPro" id="IPR015422">
    <property type="entry name" value="PyrdxlP-dep_Trfase_small"/>
</dbReference>
<comment type="cofactor">
    <cofactor evidence="1 7">
        <name>pyridoxal 5'-phosphate</name>
        <dbReference type="ChEBI" id="CHEBI:597326"/>
    </cofactor>
</comment>
<dbReference type="PANTHER" id="PTHR42885">
    <property type="entry name" value="HISTIDINOL-PHOSPHATE AMINOTRANSFERASE-RELATED"/>
    <property type="match status" value="1"/>
</dbReference>
<dbReference type="Proteomes" id="UP000306753">
    <property type="component" value="Unassembled WGS sequence"/>
</dbReference>
<reference evidence="9 10" key="1">
    <citation type="journal article" date="2017" name="Eur. J. Clin. Microbiol. Infect. Dis.">
        <title>Uncommonly isolated clinical Pseudomonas: identification and phylogenetic assignation.</title>
        <authorList>
            <person name="Mulet M."/>
            <person name="Gomila M."/>
            <person name="Ramirez A."/>
            <person name="Cardew S."/>
            <person name="Moore E.R."/>
            <person name="Lalucat J."/>
            <person name="Garcia-Valdes E."/>
        </authorList>
    </citation>
    <scope>NUCLEOTIDE SEQUENCE [LARGE SCALE GENOMIC DNA]</scope>
    <source>
        <strain evidence="9 10">SD129</strain>
    </source>
</reference>
<accession>A0A5R9QE26</accession>
<sequence>MTGMNGVFPMAHRLADHLVDLDNPNPFPGLLALERKTGRRVQLRLGGNESLDAPLTSLRQLYGDAFCHLARLYGDPSGERLRERLAQCGGFDPNELCIDSGADAVIALCVRALCSPGDTAVTSAGTYPTFGYFARASGCHLIEVPYEDHDGILSVSPDTLLATARRARAKVIYLANPDNPTGSWLPLERIEALAAQLPDDCTLLLDEAYLEFCPALAAGSERSIPGCIRIRSLSKAHALAGLRIGYALAEKNLLDGLAKARIHYSVGGLAQHAAQLALADADHAEAIRTHNALLRETLSERLRAAGYRVLPSGTNFVSLLLPTEEDARQLQEQLLASQVAVHRPQHPSLNNLIRVTLCEAALQEWLLDIFLRARR</sequence>
<dbReference type="InterPro" id="IPR004839">
    <property type="entry name" value="Aminotransferase_I/II_large"/>
</dbReference>
<organism evidence="9 10">
    <name type="scientific">Stutzerimonas nosocomialis</name>
    <dbReference type="NCBI Taxonomy" id="1056496"/>
    <lineage>
        <taxon>Bacteria</taxon>
        <taxon>Pseudomonadati</taxon>
        <taxon>Pseudomonadota</taxon>
        <taxon>Gammaproteobacteria</taxon>
        <taxon>Pseudomonadales</taxon>
        <taxon>Pseudomonadaceae</taxon>
        <taxon>Stutzerimonas</taxon>
    </lineage>
</organism>
<feature type="domain" description="Aminotransferase class I/classII large" evidence="8">
    <location>
        <begin position="42"/>
        <end position="365"/>
    </location>
</feature>
<dbReference type="EC" id="2.6.1.-" evidence="7"/>
<dbReference type="InterPro" id="IPR015424">
    <property type="entry name" value="PyrdxlP-dep_Trfase"/>
</dbReference>
<dbReference type="Gene3D" id="3.90.1150.10">
    <property type="entry name" value="Aspartate Aminotransferase, domain 1"/>
    <property type="match status" value="1"/>
</dbReference>
<evidence type="ECO:0000256" key="1">
    <source>
        <dbReference type="ARBA" id="ARBA00001933"/>
    </source>
</evidence>
<name>A0A5R9QE26_9GAMM</name>
<evidence type="ECO:0000256" key="5">
    <source>
        <dbReference type="ARBA" id="ARBA00022898"/>
    </source>
</evidence>
<evidence type="ECO:0000256" key="7">
    <source>
        <dbReference type="RuleBase" id="RU000481"/>
    </source>
</evidence>
<dbReference type="PROSITE" id="PS00105">
    <property type="entry name" value="AA_TRANSFER_CLASS_1"/>
    <property type="match status" value="1"/>
</dbReference>
<evidence type="ECO:0000256" key="6">
    <source>
        <dbReference type="ARBA" id="ARBA00047481"/>
    </source>
</evidence>
<dbReference type="Pfam" id="PF00155">
    <property type="entry name" value="Aminotran_1_2"/>
    <property type="match status" value="1"/>
</dbReference>
<proteinExistence type="inferred from homology"/>
<keyword evidence="3 7" id="KW-0032">Aminotransferase</keyword>